<evidence type="ECO:0000313" key="2">
    <source>
        <dbReference type="EMBL" id="MCY1080465.1"/>
    </source>
</evidence>
<dbReference type="PROSITE" id="PS51819">
    <property type="entry name" value="VOC"/>
    <property type="match status" value="1"/>
</dbReference>
<dbReference type="InterPro" id="IPR029068">
    <property type="entry name" value="Glyas_Bleomycin-R_OHBP_Dase"/>
</dbReference>
<organism evidence="2 3">
    <name type="scientific">Archangium lansingense</name>
    <dbReference type="NCBI Taxonomy" id="2995310"/>
    <lineage>
        <taxon>Bacteria</taxon>
        <taxon>Pseudomonadati</taxon>
        <taxon>Myxococcota</taxon>
        <taxon>Myxococcia</taxon>
        <taxon>Myxococcales</taxon>
        <taxon>Cystobacterineae</taxon>
        <taxon>Archangiaceae</taxon>
        <taxon>Archangium</taxon>
    </lineage>
</organism>
<feature type="domain" description="VOC" evidence="1">
    <location>
        <begin position="3"/>
        <end position="123"/>
    </location>
</feature>
<protein>
    <submittedName>
        <fullName evidence="2">VOC family protein</fullName>
    </submittedName>
</protein>
<dbReference type="InterPro" id="IPR037523">
    <property type="entry name" value="VOC_core"/>
</dbReference>
<reference evidence="2 3" key="1">
    <citation type="submission" date="2022-11" db="EMBL/GenBank/DDBJ databases">
        <title>Minimal conservation of predation-associated metabolite biosynthetic gene clusters underscores biosynthetic potential of Myxococcota including descriptions for ten novel species: Archangium lansinium sp. nov., Myxococcus landrumus sp. nov., Nannocystis bai.</title>
        <authorList>
            <person name="Ahearne A."/>
            <person name="Stevens C."/>
            <person name="Phillips K."/>
        </authorList>
    </citation>
    <scope>NUCLEOTIDE SEQUENCE [LARGE SCALE GENOMIC DNA]</scope>
    <source>
        <strain evidence="2 3">MIWBW</strain>
    </source>
</reference>
<dbReference type="RefSeq" id="WP_267539126.1">
    <property type="nucleotide sequence ID" value="NZ_JAPNKA010000001.1"/>
</dbReference>
<dbReference type="Gene3D" id="3.10.180.10">
    <property type="entry name" value="2,3-Dihydroxybiphenyl 1,2-Dioxygenase, domain 1"/>
    <property type="match status" value="1"/>
</dbReference>
<dbReference type="EMBL" id="JAPNKA010000001">
    <property type="protein sequence ID" value="MCY1080465.1"/>
    <property type="molecule type" value="Genomic_DNA"/>
</dbReference>
<accession>A0ABT4AFN0</accession>
<sequence length="123" mass="13523">MIQVDHIGIAARNTESSARRLAEILGGPPPIVDGADDDMYRLDLAHGTFVLFNPAEKIDPSHVAFRVDQERFDAIVTRLRTLGVPFGNRHDDTNNGCSDDVELGGAGRVYFLDENGHLFEVTC</sequence>
<comment type="caution">
    <text evidence="2">The sequence shown here is derived from an EMBL/GenBank/DDBJ whole genome shotgun (WGS) entry which is preliminary data.</text>
</comment>
<evidence type="ECO:0000259" key="1">
    <source>
        <dbReference type="PROSITE" id="PS51819"/>
    </source>
</evidence>
<dbReference type="Proteomes" id="UP001207654">
    <property type="component" value="Unassembled WGS sequence"/>
</dbReference>
<gene>
    <name evidence="2" type="ORF">OV287_39060</name>
</gene>
<dbReference type="SUPFAM" id="SSF54593">
    <property type="entry name" value="Glyoxalase/Bleomycin resistance protein/Dihydroxybiphenyl dioxygenase"/>
    <property type="match status" value="1"/>
</dbReference>
<proteinExistence type="predicted"/>
<keyword evidence="3" id="KW-1185">Reference proteome</keyword>
<evidence type="ECO:0000313" key="3">
    <source>
        <dbReference type="Proteomes" id="UP001207654"/>
    </source>
</evidence>
<name>A0ABT4AFN0_9BACT</name>